<dbReference type="EC" id="2.7.1.180" evidence="2 11"/>
<gene>
    <name evidence="12" type="ORF">LzC2_25510</name>
</gene>
<organism evidence="12 13">
    <name type="scientific">Alienimonas chondri</name>
    <dbReference type="NCBI Taxonomy" id="2681879"/>
    <lineage>
        <taxon>Bacteria</taxon>
        <taxon>Pseudomonadati</taxon>
        <taxon>Planctomycetota</taxon>
        <taxon>Planctomycetia</taxon>
        <taxon>Planctomycetales</taxon>
        <taxon>Planctomycetaceae</taxon>
        <taxon>Alienimonas</taxon>
    </lineage>
</organism>
<evidence type="ECO:0000256" key="2">
    <source>
        <dbReference type="ARBA" id="ARBA00011955"/>
    </source>
</evidence>
<keyword evidence="5 11" id="KW-0808">Transferase</keyword>
<sequence>MSGFILTAIVATGLVDGPVGDEPGSSAAWRRVRVEQVQMGSPFVFTCYARSEPAAKNACREAGRQVKELTGALSDYHDGSELNRLCDSYVPGEPTAVSADLARVLARARDVSAKSGGAFDATVGPLVKRWRRVRIQKTLPTPEELATLRERVDWRSVCVNEDAGTVTILKPGILLDLGGIAKGYAADVAGEALRKQGVSRFLIDAGGDLLAGDPPPGETGWKIGLPDGADADAAPTEFLILSNAAVATSGDAYKFLEIGGERYSHIVDPRTGLGLTDRSTVTVTAETGMTADALASAVSVLGSEKGVALLNRTAGVEGRVTTKAGTRDSAGFAVRAGNRLPSPIGGAGEGD</sequence>
<keyword evidence="7 11" id="KW-0274">FAD</keyword>
<comment type="caution">
    <text evidence="12">The sequence shown here is derived from an EMBL/GenBank/DDBJ whole genome shotgun (WGS) entry which is preliminary data.</text>
</comment>
<evidence type="ECO:0000256" key="10">
    <source>
        <dbReference type="ARBA" id="ARBA00048540"/>
    </source>
</evidence>
<keyword evidence="8 11" id="KW-0460">Magnesium</keyword>
<dbReference type="PIRSF" id="PIRSF006268">
    <property type="entry name" value="ApbE"/>
    <property type="match status" value="1"/>
</dbReference>
<comment type="similarity">
    <text evidence="11">Belongs to the ApbE family.</text>
</comment>
<evidence type="ECO:0000256" key="9">
    <source>
        <dbReference type="ARBA" id="ARBA00031306"/>
    </source>
</evidence>
<dbReference type="Gene3D" id="3.10.520.10">
    <property type="entry name" value="ApbE-like domains"/>
    <property type="match status" value="1"/>
</dbReference>
<name>A0ABX1VFE0_9PLAN</name>
<evidence type="ECO:0000256" key="4">
    <source>
        <dbReference type="ARBA" id="ARBA00022630"/>
    </source>
</evidence>
<accession>A0ABX1VFE0</accession>
<keyword evidence="13" id="KW-1185">Reference proteome</keyword>
<reference evidence="12 13" key="1">
    <citation type="journal article" date="2020" name="Syst. Appl. Microbiol.">
        <title>Alienimonas chondri sp. nov., a novel planctomycete isolated from the biofilm of the red alga Chondrus crispus.</title>
        <authorList>
            <person name="Vitorino I."/>
            <person name="Albuquerque L."/>
            <person name="Wiegand S."/>
            <person name="Kallscheuer N."/>
            <person name="da Costa M.S."/>
            <person name="Lobo-da-Cunha A."/>
            <person name="Jogler C."/>
            <person name="Lage O.M."/>
        </authorList>
    </citation>
    <scope>NUCLEOTIDE SEQUENCE [LARGE SCALE GENOMIC DNA]</scope>
    <source>
        <strain evidence="12 13">LzC2</strain>
    </source>
</reference>
<keyword evidence="4 11" id="KW-0285">Flavoprotein</keyword>
<keyword evidence="6 11" id="KW-0479">Metal-binding</keyword>
<dbReference type="EMBL" id="WTPX01000079">
    <property type="protein sequence ID" value="NNJ26464.1"/>
    <property type="molecule type" value="Genomic_DNA"/>
</dbReference>
<dbReference type="InterPro" id="IPR024932">
    <property type="entry name" value="ApbE"/>
</dbReference>
<dbReference type="PANTHER" id="PTHR30040">
    <property type="entry name" value="THIAMINE BIOSYNTHESIS LIPOPROTEIN APBE"/>
    <property type="match status" value="1"/>
</dbReference>
<dbReference type="Proteomes" id="UP000609651">
    <property type="component" value="Unassembled WGS sequence"/>
</dbReference>
<evidence type="ECO:0000256" key="3">
    <source>
        <dbReference type="ARBA" id="ARBA00016337"/>
    </source>
</evidence>
<evidence type="ECO:0000256" key="7">
    <source>
        <dbReference type="ARBA" id="ARBA00022827"/>
    </source>
</evidence>
<evidence type="ECO:0000256" key="5">
    <source>
        <dbReference type="ARBA" id="ARBA00022679"/>
    </source>
</evidence>
<evidence type="ECO:0000256" key="11">
    <source>
        <dbReference type="PIRNR" id="PIRNR006268"/>
    </source>
</evidence>
<evidence type="ECO:0000256" key="6">
    <source>
        <dbReference type="ARBA" id="ARBA00022723"/>
    </source>
</evidence>
<evidence type="ECO:0000256" key="1">
    <source>
        <dbReference type="ARBA" id="ARBA00001946"/>
    </source>
</evidence>
<proteinExistence type="inferred from homology"/>
<protein>
    <recommendedName>
        <fullName evidence="3 11">FAD:protein FMN transferase</fullName>
        <ecNumber evidence="2 11">2.7.1.180</ecNumber>
    </recommendedName>
    <alternativeName>
        <fullName evidence="9 11">Flavin transferase</fullName>
    </alternativeName>
</protein>
<dbReference type="Pfam" id="PF02424">
    <property type="entry name" value="ApbE"/>
    <property type="match status" value="1"/>
</dbReference>
<dbReference type="InterPro" id="IPR003374">
    <property type="entry name" value="ApbE-like_sf"/>
</dbReference>
<dbReference type="PANTHER" id="PTHR30040:SF2">
    <property type="entry name" value="FAD:PROTEIN FMN TRANSFERASE"/>
    <property type="match status" value="1"/>
</dbReference>
<dbReference type="RefSeq" id="WP_171187527.1">
    <property type="nucleotide sequence ID" value="NZ_WTPX01000079.1"/>
</dbReference>
<evidence type="ECO:0000256" key="8">
    <source>
        <dbReference type="ARBA" id="ARBA00022842"/>
    </source>
</evidence>
<comment type="catalytic activity">
    <reaction evidence="10 11">
        <text>L-threonyl-[protein] + FAD = FMN-L-threonyl-[protein] + AMP + H(+)</text>
        <dbReference type="Rhea" id="RHEA:36847"/>
        <dbReference type="Rhea" id="RHEA-COMP:11060"/>
        <dbReference type="Rhea" id="RHEA-COMP:11061"/>
        <dbReference type="ChEBI" id="CHEBI:15378"/>
        <dbReference type="ChEBI" id="CHEBI:30013"/>
        <dbReference type="ChEBI" id="CHEBI:57692"/>
        <dbReference type="ChEBI" id="CHEBI:74257"/>
        <dbReference type="ChEBI" id="CHEBI:456215"/>
        <dbReference type="EC" id="2.7.1.180"/>
    </reaction>
</comment>
<dbReference type="SUPFAM" id="SSF143631">
    <property type="entry name" value="ApbE-like"/>
    <property type="match status" value="1"/>
</dbReference>
<comment type="cofactor">
    <cofactor evidence="1">
        <name>Mg(2+)</name>
        <dbReference type="ChEBI" id="CHEBI:18420"/>
    </cofactor>
</comment>
<evidence type="ECO:0000313" key="12">
    <source>
        <dbReference type="EMBL" id="NNJ26464.1"/>
    </source>
</evidence>
<evidence type="ECO:0000313" key="13">
    <source>
        <dbReference type="Proteomes" id="UP000609651"/>
    </source>
</evidence>